<reference evidence="2" key="1">
    <citation type="submission" date="2022-10" db="EMBL/GenBank/DDBJ databases">
        <title>The complete genomes of actinobacterial strains from the NBC collection.</title>
        <authorList>
            <person name="Joergensen T.S."/>
            <person name="Alvarez Arevalo M."/>
            <person name="Sterndorff E.B."/>
            <person name="Faurdal D."/>
            <person name="Vuksanovic O."/>
            <person name="Mourched A.-S."/>
            <person name="Charusanti P."/>
            <person name="Shaw S."/>
            <person name="Blin K."/>
            <person name="Weber T."/>
        </authorList>
    </citation>
    <scope>NUCLEOTIDE SEQUENCE</scope>
    <source>
        <strain evidence="2">NBC_00222</strain>
    </source>
</reference>
<sequence>MTATGTPYHPGERAVQARAGRTDRADHSGRAVGSTVPAVAARFLTERRMLVVGAADADGRLWATQLSGPAGFLRAPDERTLTVAAHPAGADPLAAALARPAEVGTVALDPAARRRMRVNGRSTPDGRGGLVIAAEQVYANCPKYIQRRHPVDRPGAGAPRRVAAGPLLSTAQQLLVSTADTFFVATAGPDGRTDASHRGGNPGFLRVLGPDRLRWPDYAGNSMFMTLGNLELDPRAGLLVPDWETGGALLVTGEARTDWSDPAAAGLPGAERVVDLTVTGVVELADATPLGWTEPEYSPANPPSSARPVS</sequence>
<dbReference type="EMBL" id="CP108110">
    <property type="protein sequence ID" value="WUQ85088.1"/>
    <property type="molecule type" value="Genomic_DNA"/>
</dbReference>
<dbReference type="Gene3D" id="2.30.110.10">
    <property type="entry name" value="Electron Transport, Fmn-binding Protein, Chain A"/>
    <property type="match status" value="2"/>
</dbReference>
<dbReference type="PANTHER" id="PTHR42815">
    <property type="entry name" value="FAD-BINDING, PUTATIVE (AFU_ORTHOLOGUE AFUA_6G07600)-RELATED"/>
    <property type="match status" value="1"/>
</dbReference>
<name>A0ABZ1U247_9ACTN</name>
<gene>
    <name evidence="2" type="ORF">OHA16_20265</name>
</gene>
<dbReference type="InterPro" id="IPR012349">
    <property type="entry name" value="Split_barrel_FMN-bd"/>
</dbReference>
<feature type="compositionally biased region" description="Basic and acidic residues" evidence="1">
    <location>
        <begin position="20"/>
        <end position="29"/>
    </location>
</feature>
<dbReference type="RefSeq" id="WP_328955885.1">
    <property type="nucleotide sequence ID" value="NZ_CP108110.1"/>
</dbReference>
<protein>
    <submittedName>
        <fullName evidence="2">Pyridoxamine 5'-phosphate oxidase family protein</fullName>
    </submittedName>
</protein>
<proteinExistence type="predicted"/>
<evidence type="ECO:0000256" key="1">
    <source>
        <dbReference type="SAM" id="MobiDB-lite"/>
    </source>
</evidence>
<feature type="region of interest" description="Disordered" evidence="1">
    <location>
        <begin position="1"/>
        <end position="31"/>
    </location>
</feature>
<dbReference type="PANTHER" id="PTHR42815:SF2">
    <property type="entry name" value="FAD-BINDING, PUTATIVE (AFU_ORTHOLOGUE AFUA_6G07600)-RELATED"/>
    <property type="match status" value="1"/>
</dbReference>
<accession>A0ABZ1U247</accession>
<organism evidence="2 3">
    <name type="scientific">Kitasatospora purpeofusca</name>
    <dbReference type="NCBI Taxonomy" id="67352"/>
    <lineage>
        <taxon>Bacteria</taxon>
        <taxon>Bacillati</taxon>
        <taxon>Actinomycetota</taxon>
        <taxon>Actinomycetes</taxon>
        <taxon>Kitasatosporales</taxon>
        <taxon>Streptomycetaceae</taxon>
        <taxon>Kitasatospora</taxon>
    </lineage>
</organism>
<evidence type="ECO:0000313" key="3">
    <source>
        <dbReference type="Proteomes" id="UP001432222"/>
    </source>
</evidence>
<dbReference type="Proteomes" id="UP001432222">
    <property type="component" value="Chromosome"/>
</dbReference>
<evidence type="ECO:0000313" key="2">
    <source>
        <dbReference type="EMBL" id="WUQ85088.1"/>
    </source>
</evidence>
<keyword evidence="3" id="KW-1185">Reference proteome</keyword>
<feature type="region of interest" description="Disordered" evidence="1">
    <location>
        <begin position="291"/>
        <end position="310"/>
    </location>
</feature>
<dbReference type="SUPFAM" id="SSF50475">
    <property type="entry name" value="FMN-binding split barrel"/>
    <property type="match status" value="1"/>
</dbReference>